<evidence type="ECO:0000256" key="3">
    <source>
        <dbReference type="ARBA" id="ARBA00035306"/>
    </source>
</evidence>
<dbReference type="PANTHER" id="PTHR21314:SF0">
    <property type="entry name" value="QUEUOSINE 5'-PHOSPHATE N-GLYCOSYLASE_HYDROLASE"/>
    <property type="match status" value="1"/>
</dbReference>
<comment type="similarity">
    <text evidence="2 6">Belongs to the QNG1 protein family.</text>
</comment>
<keyword evidence="9" id="KW-1185">Reference proteome</keyword>
<evidence type="ECO:0000256" key="1">
    <source>
        <dbReference type="ARBA" id="ARBA00022801"/>
    </source>
</evidence>
<evidence type="ECO:0000256" key="7">
    <source>
        <dbReference type="SAM" id="MobiDB-lite"/>
    </source>
</evidence>
<sequence>MSDDEVDLELLALLRKSLGLGGGAANPGVAETKVLENAQYVFDNAIDVALDPAKTKAAAETIWRQMQKKEYSTHTWSEHELHPKTKDEGTVDFVFTMDLLNFSFWSAETEDKRFAIEYRGKKWTGYWSLVAALQRALDEDIPITSPEFWIDEVECTDELIKHVFRSATDEEMPLLHERFECLREAGRVLCNDFDGSFTNCIYNANHSAAALVNLLAESFSCFRDEAVFNGRRVRLYKRAQILVADLWACFNGEGYGEFHDIDKITMFADYRIPQMLHYLGCLLYSPPLDTHIRKHRDLPSGSNWEIELRATSIWCVELIRREMEKQHPELKSPPTRPKLKSRPVSIVGNGHFVGNHTNGYSNSTGHTSTSTNTDDSETSQHNGNGHHATTNNQPNGHSEESSGQRNGDVSVTKPPGTIKGINAILIDFFLYDTIKELEKGGQDIIPHHRTRSIWY</sequence>
<evidence type="ECO:0000256" key="4">
    <source>
        <dbReference type="ARBA" id="ARBA00035393"/>
    </source>
</evidence>
<protein>
    <recommendedName>
        <fullName evidence="3 6">Queuosine 5'-phosphate N-glycosylase/hydrolase</fullName>
        <ecNumber evidence="6">3.2.2.-</ecNumber>
    </recommendedName>
    <alternativeName>
        <fullName evidence="4 6">Queuosine-nucleotide N-glycosylase/hydrolase</fullName>
    </alternativeName>
</protein>
<accession>A0ABR4GLC3</accession>
<comment type="caution">
    <text evidence="8">The sequence shown here is derived from an EMBL/GenBank/DDBJ whole genome shotgun (WGS) entry which is preliminary data.</text>
</comment>
<dbReference type="EC" id="3.2.2.-" evidence="6"/>
<dbReference type="InterPro" id="IPR019438">
    <property type="entry name" value="Q_salvage"/>
</dbReference>
<comment type="catalytic activity">
    <reaction evidence="5 6">
        <text>queuosine 5'-phosphate + H2O = queuine + D-ribose 5-phosphate</text>
        <dbReference type="Rhea" id="RHEA:75387"/>
        <dbReference type="ChEBI" id="CHEBI:15377"/>
        <dbReference type="ChEBI" id="CHEBI:17433"/>
        <dbReference type="ChEBI" id="CHEBI:78346"/>
        <dbReference type="ChEBI" id="CHEBI:194371"/>
    </reaction>
    <physiologicalReaction direction="left-to-right" evidence="5 6">
        <dbReference type="Rhea" id="RHEA:75388"/>
    </physiologicalReaction>
</comment>
<feature type="compositionally biased region" description="Low complexity" evidence="7">
    <location>
        <begin position="357"/>
        <end position="392"/>
    </location>
</feature>
<dbReference type="EMBL" id="JBFTWV010000006">
    <property type="protein sequence ID" value="KAL2799871.1"/>
    <property type="molecule type" value="Genomic_DNA"/>
</dbReference>
<evidence type="ECO:0000256" key="6">
    <source>
        <dbReference type="RuleBase" id="RU365002"/>
    </source>
</evidence>
<dbReference type="Pfam" id="PF10343">
    <property type="entry name" value="Q_salvage"/>
    <property type="match status" value="2"/>
</dbReference>
<keyword evidence="1 6" id="KW-0378">Hydrolase</keyword>
<comment type="function">
    <text evidence="6">Catalyzes the hydrolysis of queuosine 5'-phosphate, releasing the nucleobase queuine (q). Is required for salvage of queuine from exogenous queuosine (Q) that is imported and then converted to queuosine 5'-phosphate intracellularly.</text>
</comment>
<evidence type="ECO:0000313" key="8">
    <source>
        <dbReference type="EMBL" id="KAL2799871.1"/>
    </source>
</evidence>
<gene>
    <name evidence="8" type="ORF">BJX66DRAFT_230755</name>
</gene>
<proteinExistence type="inferred from homology"/>
<evidence type="ECO:0000256" key="5">
    <source>
        <dbReference type="ARBA" id="ARBA00048204"/>
    </source>
</evidence>
<dbReference type="PANTHER" id="PTHR21314">
    <property type="entry name" value="QUEUOSINE 5'-PHOSPHATE N-GLYCOSYLASE_HYDROLASE-RELATED"/>
    <property type="match status" value="1"/>
</dbReference>
<name>A0ABR4GLC3_9EURO</name>
<organism evidence="8 9">
    <name type="scientific">Aspergillus keveii</name>
    <dbReference type="NCBI Taxonomy" id="714993"/>
    <lineage>
        <taxon>Eukaryota</taxon>
        <taxon>Fungi</taxon>
        <taxon>Dikarya</taxon>
        <taxon>Ascomycota</taxon>
        <taxon>Pezizomycotina</taxon>
        <taxon>Eurotiomycetes</taxon>
        <taxon>Eurotiomycetidae</taxon>
        <taxon>Eurotiales</taxon>
        <taxon>Aspergillaceae</taxon>
        <taxon>Aspergillus</taxon>
        <taxon>Aspergillus subgen. Nidulantes</taxon>
    </lineage>
</organism>
<evidence type="ECO:0000313" key="9">
    <source>
        <dbReference type="Proteomes" id="UP001610563"/>
    </source>
</evidence>
<reference evidence="8 9" key="1">
    <citation type="submission" date="2024-07" db="EMBL/GenBank/DDBJ databases">
        <title>Section-level genome sequencing and comparative genomics of Aspergillus sections Usti and Cavernicolus.</title>
        <authorList>
            <consortium name="Lawrence Berkeley National Laboratory"/>
            <person name="Nybo J.L."/>
            <person name="Vesth T.C."/>
            <person name="Theobald S."/>
            <person name="Frisvad J.C."/>
            <person name="Larsen T.O."/>
            <person name="Kjaerboelling I."/>
            <person name="Rothschild-Mancinelli K."/>
            <person name="Lyhne E.K."/>
            <person name="Kogle M.E."/>
            <person name="Barry K."/>
            <person name="Clum A."/>
            <person name="Na H."/>
            <person name="Ledsgaard L."/>
            <person name="Lin J."/>
            <person name="Lipzen A."/>
            <person name="Kuo A."/>
            <person name="Riley R."/>
            <person name="Mondo S."/>
            <person name="Labutti K."/>
            <person name="Haridas S."/>
            <person name="Pangalinan J."/>
            <person name="Salamov A.A."/>
            <person name="Simmons B.A."/>
            <person name="Magnuson J.K."/>
            <person name="Chen J."/>
            <person name="Drula E."/>
            <person name="Henrissat B."/>
            <person name="Wiebenga A."/>
            <person name="Lubbers R.J."/>
            <person name="Gomes A.C."/>
            <person name="Makela M.R."/>
            <person name="Stajich J."/>
            <person name="Grigoriev I.V."/>
            <person name="Mortensen U.H."/>
            <person name="De Vries R.P."/>
            <person name="Baker S.E."/>
            <person name="Andersen M.R."/>
        </authorList>
    </citation>
    <scope>NUCLEOTIDE SEQUENCE [LARGE SCALE GENOMIC DNA]</scope>
    <source>
        <strain evidence="8 9">CBS 209.92</strain>
    </source>
</reference>
<feature type="region of interest" description="Disordered" evidence="7">
    <location>
        <begin position="326"/>
        <end position="417"/>
    </location>
</feature>
<dbReference type="Proteomes" id="UP001610563">
    <property type="component" value="Unassembled WGS sequence"/>
</dbReference>
<evidence type="ECO:0000256" key="2">
    <source>
        <dbReference type="ARBA" id="ARBA00035119"/>
    </source>
</evidence>